<dbReference type="EMBL" id="CAXAMN010014780">
    <property type="protein sequence ID" value="CAK9044322.1"/>
    <property type="molecule type" value="Genomic_DNA"/>
</dbReference>
<evidence type="ECO:0000256" key="2">
    <source>
        <dbReference type="SAM" id="MobiDB-lite"/>
    </source>
</evidence>
<dbReference type="SMART" id="SM00360">
    <property type="entry name" value="RRM"/>
    <property type="match status" value="1"/>
</dbReference>
<sequence>MGQEDKPDKKSKKEKEGKEEEKKSKKDKKDKDEEKKSRKEKEEKEEDKKEKKEKKERSRSRSRGRRRKDDEEEDEEYQKRREEERKKKEEALQRREEQRQKEEEEQERQKMAEDAKRMDRTVMVVGLSTRADERDVFEFFSGRAGTVKDVQIIRDARTGKSKGVCFVEFSTAEGMVKSLSMTGQTIKGARVQVQQSQVAEGRGTHASRGKF</sequence>
<evidence type="ECO:0000256" key="1">
    <source>
        <dbReference type="PROSITE-ProRule" id="PRU00176"/>
    </source>
</evidence>
<dbReference type="PROSITE" id="PS50102">
    <property type="entry name" value="RRM"/>
    <property type="match status" value="1"/>
</dbReference>
<feature type="domain" description="RRM" evidence="3">
    <location>
        <begin position="120"/>
        <end position="198"/>
    </location>
</feature>
<dbReference type="InterPro" id="IPR000504">
    <property type="entry name" value="RRM_dom"/>
</dbReference>
<feature type="compositionally biased region" description="Basic residues" evidence="2">
    <location>
        <begin position="57"/>
        <end position="66"/>
    </location>
</feature>
<accession>A0ABP0LYL7</accession>
<keyword evidence="5" id="KW-1185">Reference proteome</keyword>
<dbReference type="PANTHER" id="PTHR48036">
    <property type="entry name" value="SPLICING FACTOR (PAD-1), PUTATIVE (AFU_ORTHOLOGUE AFUA_1G15810)-RELATED"/>
    <property type="match status" value="1"/>
</dbReference>
<dbReference type="InterPro" id="IPR035979">
    <property type="entry name" value="RBD_domain_sf"/>
</dbReference>
<keyword evidence="1" id="KW-0694">RNA-binding</keyword>
<feature type="compositionally biased region" description="Basic and acidic residues" evidence="2">
    <location>
        <begin position="1"/>
        <end position="56"/>
    </location>
</feature>
<dbReference type="Proteomes" id="UP001642484">
    <property type="component" value="Unassembled WGS sequence"/>
</dbReference>
<dbReference type="InterPro" id="IPR012677">
    <property type="entry name" value="Nucleotide-bd_a/b_plait_sf"/>
</dbReference>
<dbReference type="SUPFAM" id="SSF54928">
    <property type="entry name" value="RNA-binding domain, RBD"/>
    <property type="match status" value="1"/>
</dbReference>
<evidence type="ECO:0000259" key="3">
    <source>
        <dbReference type="PROSITE" id="PS50102"/>
    </source>
</evidence>
<reference evidence="4 5" key="1">
    <citation type="submission" date="2024-02" db="EMBL/GenBank/DDBJ databases">
        <authorList>
            <person name="Chen Y."/>
            <person name="Shah S."/>
            <person name="Dougan E. K."/>
            <person name="Thang M."/>
            <person name="Chan C."/>
        </authorList>
    </citation>
    <scope>NUCLEOTIDE SEQUENCE [LARGE SCALE GENOMIC DNA]</scope>
</reference>
<evidence type="ECO:0000313" key="4">
    <source>
        <dbReference type="EMBL" id="CAK9044322.1"/>
    </source>
</evidence>
<protein>
    <recommendedName>
        <fullName evidence="3">RRM domain-containing protein</fullName>
    </recommendedName>
</protein>
<feature type="compositionally biased region" description="Basic and acidic residues" evidence="2">
    <location>
        <begin position="77"/>
        <end position="116"/>
    </location>
</feature>
<evidence type="ECO:0000313" key="5">
    <source>
        <dbReference type="Proteomes" id="UP001642484"/>
    </source>
</evidence>
<name>A0ABP0LYL7_9DINO</name>
<dbReference type="InterPro" id="IPR006509">
    <property type="entry name" value="RBM39_SF"/>
</dbReference>
<dbReference type="Gene3D" id="3.30.70.330">
    <property type="match status" value="1"/>
</dbReference>
<feature type="region of interest" description="Disordered" evidence="2">
    <location>
        <begin position="1"/>
        <end position="116"/>
    </location>
</feature>
<organism evidence="4 5">
    <name type="scientific">Durusdinium trenchii</name>
    <dbReference type="NCBI Taxonomy" id="1381693"/>
    <lineage>
        <taxon>Eukaryota</taxon>
        <taxon>Sar</taxon>
        <taxon>Alveolata</taxon>
        <taxon>Dinophyceae</taxon>
        <taxon>Suessiales</taxon>
        <taxon>Symbiodiniaceae</taxon>
        <taxon>Durusdinium</taxon>
    </lineage>
</organism>
<dbReference type="Pfam" id="PF00076">
    <property type="entry name" value="RRM_1"/>
    <property type="match status" value="1"/>
</dbReference>
<comment type="caution">
    <text evidence="4">The sequence shown here is derived from an EMBL/GenBank/DDBJ whole genome shotgun (WGS) entry which is preliminary data.</text>
</comment>
<gene>
    <name evidence="4" type="ORF">CCMP2556_LOCUS23343</name>
</gene>
<proteinExistence type="predicted"/>